<evidence type="ECO:0000256" key="11">
    <source>
        <dbReference type="ARBA" id="ARBA00023049"/>
    </source>
</evidence>
<evidence type="ECO:0000256" key="2">
    <source>
        <dbReference type="ARBA" id="ARBA00010370"/>
    </source>
</evidence>
<feature type="binding site" evidence="13">
    <location>
        <position position="399"/>
    </location>
    <ligand>
        <name>Ca(2+)</name>
        <dbReference type="ChEBI" id="CHEBI:29108"/>
        <label>4</label>
    </ligand>
</feature>
<dbReference type="Pfam" id="PF01471">
    <property type="entry name" value="PG_binding_1"/>
    <property type="match status" value="1"/>
</dbReference>
<keyword evidence="3" id="KW-0964">Secreted</keyword>
<feature type="binding site" evidence="13">
    <location>
        <position position="242"/>
    </location>
    <ligand>
        <name>Ca(2+)</name>
        <dbReference type="ChEBI" id="CHEBI:29108"/>
        <label>2</label>
    </ligand>
</feature>
<feature type="region of interest" description="Disordered" evidence="16">
    <location>
        <begin position="354"/>
        <end position="387"/>
    </location>
</feature>
<keyword evidence="6 17" id="KW-0732">Signal</keyword>
<dbReference type="SMART" id="SM00120">
    <property type="entry name" value="HX"/>
    <property type="match status" value="4"/>
</dbReference>
<dbReference type="PROSITE" id="PS51642">
    <property type="entry name" value="HEMOPEXIN_2"/>
    <property type="match status" value="3"/>
</dbReference>
<feature type="binding site" evidence="13">
    <location>
        <position position="307"/>
    </location>
    <ligand>
        <name>Zn(2+)</name>
        <dbReference type="ChEBI" id="CHEBI:29105"/>
        <label>2</label>
        <note>catalytic</note>
    </ligand>
</feature>
<keyword evidence="10 13" id="KW-0106">Calcium</keyword>
<dbReference type="GO" id="GO:0005576">
    <property type="term" value="C:extracellular region"/>
    <property type="evidence" value="ECO:0007669"/>
    <property type="project" value="UniProtKB-SubCell"/>
</dbReference>
<comment type="subcellular location">
    <subcellularLocation>
        <location evidence="1">Secreted</location>
    </subcellularLocation>
</comment>
<dbReference type="MEROPS" id="M10.011"/>
<evidence type="ECO:0000256" key="8">
    <source>
        <dbReference type="ARBA" id="ARBA00022801"/>
    </source>
</evidence>
<evidence type="ECO:0000256" key="3">
    <source>
        <dbReference type="ARBA" id="ARBA00022525"/>
    </source>
</evidence>
<dbReference type="Gene3D" id="2.110.10.10">
    <property type="entry name" value="Hemopexin-like domain"/>
    <property type="match status" value="1"/>
</dbReference>
<feature type="binding site" evidence="13">
    <location>
        <position position="448"/>
    </location>
    <ligand>
        <name>Ca(2+)</name>
        <dbReference type="ChEBI" id="CHEBI:29108"/>
        <label>5</label>
    </ligand>
</feature>
<reference evidence="19" key="1">
    <citation type="journal article" date="2008" name="Nature">
        <title>The amphioxus genome and the evolution of the chordate karyotype.</title>
        <authorList>
            <consortium name="US DOE Joint Genome Institute (JGI-PGF)"/>
            <person name="Putnam N.H."/>
            <person name="Butts T."/>
            <person name="Ferrier D.E.K."/>
            <person name="Furlong R.F."/>
            <person name="Hellsten U."/>
            <person name="Kawashima T."/>
            <person name="Robinson-Rechavi M."/>
            <person name="Shoguchi E."/>
            <person name="Terry A."/>
            <person name="Yu J.-K."/>
            <person name="Benito-Gutierrez E.L."/>
            <person name="Dubchak I."/>
            <person name="Garcia-Fernandez J."/>
            <person name="Gibson-Brown J.J."/>
            <person name="Grigoriev I.V."/>
            <person name="Horton A.C."/>
            <person name="de Jong P.J."/>
            <person name="Jurka J."/>
            <person name="Kapitonov V.V."/>
            <person name="Kohara Y."/>
            <person name="Kuroki Y."/>
            <person name="Lindquist E."/>
            <person name="Lucas S."/>
            <person name="Osoegawa K."/>
            <person name="Pennacchio L.A."/>
            <person name="Salamov A.A."/>
            <person name="Satou Y."/>
            <person name="Sauka-Spengler T."/>
            <person name="Schmutz J."/>
            <person name="Shin-I T."/>
            <person name="Toyoda A."/>
            <person name="Bronner-Fraser M."/>
            <person name="Fujiyama A."/>
            <person name="Holland L.Z."/>
            <person name="Holland P.W.H."/>
            <person name="Satoh N."/>
            <person name="Rokhsar D.S."/>
        </authorList>
    </citation>
    <scope>NUCLEOTIDE SEQUENCE [LARGE SCALE GENOMIC DNA]</scope>
    <source>
        <strain evidence="19">S238N-H82</strain>
        <tissue evidence="19">Testes</tissue>
    </source>
</reference>
<feature type="binding site" evidence="13">
    <location>
        <position position="252"/>
    </location>
    <ligand>
        <name>Zn(2+)</name>
        <dbReference type="ChEBI" id="CHEBI:29105"/>
        <label>1</label>
    </ligand>
</feature>
<feature type="repeat" description="Hemopexin" evidence="15">
    <location>
        <begin position="395"/>
        <end position="440"/>
    </location>
</feature>
<feature type="binding site" evidence="13">
    <location>
        <position position="285"/>
    </location>
    <ligand>
        <name>Ca(2+)</name>
        <dbReference type="ChEBI" id="CHEBI:29108"/>
        <label>3</label>
    </ligand>
</feature>
<proteinExistence type="inferred from homology"/>
<evidence type="ECO:0000256" key="12">
    <source>
        <dbReference type="ARBA" id="ARBA00023145"/>
    </source>
</evidence>
<evidence type="ECO:0000256" key="7">
    <source>
        <dbReference type="ARBA" id="ARBA00022737"/>
    </source>
</evidence>
<evidence type="ECO:0000256" key="15">
    <source>
        <dbReference type="PROSITE-ProRule" id="PRU01011"/>
    </source>
</evidence>
<dbReference type="GO" id="GO:0008270">
    <property type="term" value="F:zinc ion binding"/>
    <property type="evidence" value="ECO:0007669"/>
    <property type="project" value="InterPro"/>
</dbReference>
<dbReference type="InterPro" id="IPR036365">
    <property type="entry name" value="PGBD-like_sf"/>
</dbReference>
<dbReference type="SUPFAM" id="SSF50923">
    <property type="entry name" value="Hemopexin-like domain"/>
    <property type="match status" value="1"/>
</dbReference>
<feature type="binding site" description="in inhibited form" evidence="13">
    <location>
        <position position="172"/>
    </location>
    <ligand>
        <name>Zn(2+)</name>
        <dbReference type="ChEBI" id="CHEBI:29105"/>
        <label>2</label>
        <note>catalytic</note>
    </ligand>
</feature>
<feature type="binding site" evidence="13">
    <location>
        <position position="280"/>
    </location>
    <ligand>
        <name>Zn(2+)</name>
        <dbReference type="ChEBI" id="CHEBI:29105"/>
        <label>1</label>
    </ligand>
</feature>
<name>C3Z909_BRAFL</name>
<dbReference type="PANTHER" id="PTHR10201:SF331">
    <property type="entry name" value="MATRIX METALLOPROTEINASE-14-LIKE ISOFORM X1"/>
    <property type="match status" value="1"/>
</dbReference>
<feature type="compositionally biased region" description="Acidic residues" evidence="16">
    <location>
        <begin position="64"/>
        <end position="77"/>
    </location>
</feature>
<feature type="modified residue" description="Phosphotyrosine; by PKDCC" evidence="14">
    <location>
        <position position="477"/>
    </location>
</feature>
<dbReference type="GO" id="GO:0004222">
    <property type="term" value="F:metalloendopeptidase activity"/>
    <property type="evidence" value="ECO:0007669"/>
    <property type="project" value="InterPro"/>
</dbReference>
<evidence type="ECO:0000256" key="16">
    <source>
        <dbReference type="SAM" id="MobiDB-lite"/>
    </source>
</evidence>
<feature type="binding site" evidence="13">
    <location>
        <position position="446"/>
    </location>
    <ligand>
        <name>Ca(2+)</name>
        <dbReference type="ChEBI" id="CHEBI:29108"/>
        <label>4</label>
    </ligand>
</feature>
<dbReference type="InterPro" id="IPR006026">
    <property type="entry name" value="Peptidase_Metallo"/>
</dbReference>
<evidence type="ECO:0000259" key="18">
    <source>
        <dbReference type="SMART" id="SM00235"/>
    </source>
</evidence>
<dbReference type="EMBL" id="GG666598">
    <property type="protein sequence ID" value="EEN50921.1"/>
    <property type="molecule type" value="Genomic_DNA"/>
</dbReference>
<dbReference type="InterPro" id="IPR018487">
    <property type="entry name" value="Hemopexin-like_repeat"/>
</dbReference>
<dbReference type="InterPro" id="IPR024079">
    <property type="entry name" value="MetalloPept_cat_dom_sf"/>
</dbReference>
<evidence type="ECO:0000256" key="10">
    <source>
        <dbReference type="ARBA" id="ARBA00022837"/>
    </source>
</evidence>
<comment type="similarity">
    <text evidence="2">Belongs to the peptidase M10A family.</text>
</comment>
<evidence type="ECO:0000256" key="6">
    <source>
        <dbReference type="ARBA" id="ARBA00022729"/>
    </source>
</evidence>
<feature type="binding site" evidence="13">
    <location>
        <position position="207"/>
    </location>
    <ligand>
        <name>Ca(2+)</name>
        <dbReference type="ChEBI" id="CHEBI:29108"/>
        <label>1</label>
    </ligand>
</feature>
<feature type="compositionally biased region" description="Pro residues" evidence="16">
    <location>
        <begin position="354"/>
        <end position="383"/>
    </location>
</feature>
<accession>C3Z909</accession>
<dbReference type="FunFam" id="3.40.390.10:FF:000007">
    <property type="entry name" value="Collagenase 3"/>
    <property type="match status" value="1"/>
</dbReference>
<dbReference type="SMART" id="SM00235">
    <property type="entry name" value="ZnMc"/>
    <property type="match status" value="1"/>
</dbReference>
<dbReference type="Gene3D" id="3.40.390.10">
    <property type="entry name" value="Collagenase (Catalytic Domain)"/>
    <property type="match status" value="1"/>
</dbReference>
<evidence type="ECO:0000256" key="5">
    <source>
        <dbReference type="ARBA" id="ARBA00022723"/>
    </source>
</evidence>
<dbReference type="InterPro" id="IPR002477">
    <property type="entry name" value="Peptidoglycan-bd-like"/>
</dbReference>
<feature type="binding site" evidence="13">
    <location>
        <position position="282"/>
    </location>
    <ligand>
        <name>Ca(2+)</name>
        <dbReference type="ChEBI" id="CHEBI:29108"/>
        <label>3</label>
    </ligand>
</feature>
<keyword evidence="11" id="KW-0482">Metalloprotease</keyword>
<feature type="region of interest" description="Disordered" evidence="16">
    <location>
        <begin position="27"/>
        <end position="99"/>
    </location>
</feature>
<dbReference type="CDD" id="cd00094">
    <property type="entry name" value="HX"/>
    <property type="match status" value="1"/>
</dbReference>
<evidence type="ECO:0000256" key="14">
    <source>
        <dbReference type="PIRSR" id="PIRSR621190-4"/>
    </source>
</evidence>
<feature type="domain" description="Peptidase metallopeptidase" evidence="18">
    <location>
        <begin position="188"/>
        <end position="351"/>
    </location>
</feature>
<sequence length="576" mass="64638">MRGLHLLAVYLCALSAPGQARPCKRRSLEKGSERAAFGNTISDPAVEDLPEGADGGGARLRSEQDDEMCEENWDGDIGETPRNGDETAQDEEERPGPLPISRNAARLLISNVNAAEKEGMLYLMQFGWFELGMHYDPIALRRAITNFQRFAGIHQTGELDDKTMEMMRMPRCGVADTGEKLASYLLQLGRRWRKNDLTYRIVNYTPDLSPASVRREIRRAQKMWSAYTPLRFRRLTGSTPSDIEISFASFHHGDGHSFDGPGKTLAHAYGPGNGIGGDVHFDESETWTINKGNSLPGGVALRQVAAHQLGHVLGFGHSRGNTAVMAPFYRYRSNFRPHGDDFWGIQRLYGPPPLPTFRPPPPLPPPRPPPPLPPPRPPPPLCPPGGDLDAVTCSGEKFDAFARLANGSVYAFRGRYFWRLNSAGADPGYPQLIGDVWEGLPAGRIDAALYWPPNRKTYFFKGGRYWRFDGTSADSGYPRSVRLWRTVPNIDAALHFGEFQDRARAYLFKGDQYWRYSEGPRTLDRGYPRALSLWRDFPDRLDAAIQWTNGLNYIFKGDQYWRLDNGAVGIMEAKVF</sequence>
<protein>
    <recommendedName>
        <fullName evidence="18">Peptidase metallopeptidase domain-containing protein</fullName>
    </recommendedName>
</protein>
<dbReference type="PANTHER" id="PTHR10201">
    <property type="entry name" value="MATRIX METALLOPROTEINASE"/>
    <property type="match status" value="1"/>
</dbReference>
<dbReference type="InterPro" id="IPR001818">
    <property type="entry name" value="Pept_M10_metallopeptidase"/>
</dbReference>
<dbReference type="InterPro" id="IPR033739">
    <property type="entry name" value="M10A_MMP"/>
</dbReference>
<dbReference type="Pfam" id="PF00045">
    <property type="entry name" value="Hemopexin"/>
    <property type="match status" value="4"/>
</dbReference>
<feature type="binding site" evidence="13">
    <location>
        <position position="542"/>
    </location>
    <ligand>
        <name>Ca(2+)</name>
        <dbReference type="ChEBI" id="CHEBI:29108"/>
        <label>4</label>
    </ligand>
</feature>
<feature type="binding site" evidence="13">
    <location>
        <position position="311"/>
    </location>
    <ligand>
        <name>Zn(2+)</name>
        <dbReference type="ChEBI" id="CHEBI:29105"/>
        <label>2</label>
        <note>catalytic</note>
    </ligand>
</feature>
<evidence type="ECO:0000256" key="13">
    <source>
        <dbReference type="PIRSR" id="PIRSR621190-2"/>
    </source>
</evidence>
<keyword evidence="8" id="KW-0378">Hydrolase</keyword>
<keyword evidence="4" id="KW-0645">Protease</keyword>
<comment type="cofactor">
    <cofactor evidence="13">
        <name>Zn(2+)</name>
        <dbReference type="ChEBI" id="CHEBI:29105"/>
    </cofactor>
    <text evidence="13">Binds 2 Zn(2+) ions per subunit.</text>
</comment>
<feature type="repeat" description="Hemopexin" evidence="15">
    <location>
        <begin position="538"/>
        <end position="576"/>
    </location>
</feature>
<feature type="binding site" evidence="13">
    <location>
        <position position="260"/>
    </location>
    <ligand>
        <name>Ca(2+)</name>
        <dbReference type="ChEBI" id="CHEBI:29108"/>
        <label>3</label>
    </ligand>
</feature>
<keyword evidence="9 13" id="KW-0862">Zinc</keyword>
<dbReference type="InterPro" id="IPR000585">
    <property type="entry name" value="Hemopexin-like_dom"/>
</dbReference>
<dbReference type="SUPFAM" id="SSF55486">
    <property type="entry name" value="Metalloproteases ('zincins'), catalytic domain"/>
    <property type="match status" value="1"/>
</dbReference>
<comment type="cofactor">
    <cofactor evidence="13">
        <name>Ca(2+)</name>
        <dbReference type="ChEBI" id="CHEBI:29108"/>
    </cofactor>
    <text evidence="13">Can bind about 5 Ca(2+) ions per subunit.</text>
</comment>
<feature type="binding site" evidence="13">
    <location>
        <position position="276"/>
    </location>
    <ligand>
        <name>Ca(2+)</name>
        <dbReference type="ChEBI" id="CHEBI:29108"/>
        <label>2</label>
    </ligand>
</feature>
<feature type="signal peptide" evidence="17">
    <location>
        <begin position="1"/>
        <end position="20"/>
    </location>
</feature>
<feature type="binding site" evidence="13">
    <location>
        <position position="317"/>
    </location>
    <ligand>
        <name>Zn(2+)</name>
        <dbReference type="ChEBI" id="CHEBI:29105"/>
        <label>2</label>
        <note>catalytic</note>
    </ligand>
</feature>
<dbReference type="InParanoid" id="C3Z909"/>
<dbReference type="CDD" id="cd04278">
    <property type="entry name" value="ZnMc_MMP"/>
    <property type="match status" value="1"/>
</dbReference>
<dbReference type="SUPFAM" id="SSF47090">
    <property type="entry name" value="PGBD-like"/>
    <property type="match status" value="1"/>
</dbReference>
<dbReference type="AlphaFoldDB" id="C3Z909"/>
<evidence type="ECO:0000256" key="17">
    <source>
        <dbReference type="SAM" id="SignalP"/>
    </source>
</evidence>
<feature type="binding site" evidence="13">
    <location>
        <position position="493"/>
    </location>
    <ligand>
        <name>Ca(2+)</name>
        <dbReference type="ChEBI" id="CHEBI:29108"/>
        <label>5</label>
    </ligand>
</feature>
<evidence type="ECO:0000256" key="4">
    <source>
        <dbReference type="ARBA" id="ARBA00022670"/>
    </source>
</evidence>
<gene>
    <name evidence="19" type="ORF">BRAFLDRAFT_110778</name>
</gene>
<keyword evidence="12" id="KW-0865">Zymogen</keyword>
<evidence type="ECO:0000313" key="19">
    <source>
        <dbReference type="EMBL" id="EEN50921.1"/>
    </source>
</evidence>
<feature type="binding site" evidence="13">
    <location>
        <position position="325"/>
    </location>
    <ligand>
        <name>Zn(2+)</name>
        <dbReference type="ChEBI" id="CHEBI:29105"/>
        <label>2</label>
        <note>catalytic</note>
    </ligand>
</feature>
<feature type="binding site" evidence="13">
    <location>
        <position position="254"/>
    </location>
    <ligand>
        <name>Zn(2+)</name>
        <dbReference type="ChEBI" id="CHEBI:29105"/>
        <label>1</label>
    </ligand>
</feature>
<evidence type="ECO:0000256" key="1">
    <source>
        <dbReference type="ARBA" id="ARBA00004613"/>
    </source>
</evidence>
<feature type="repeat" description="Hemopexin" evidence="15">
    <location>
        <begin position="442"/>
        <end position="488"/>
    </location>
</feature>
<evidence type="ECO:0000256" key="9">
    <source>
        <dbReference type="ARBA" id="ARBA00022833"/>
    </source>
</evidence>
<dbReference type="PRINTS" id="PR00138">
    <property type="entry name" value="MATRIXIN"/>
</dbReference>
<dbReference type="FunFam" id="2.110.10.10:FF:000007">
    <property type="entry name" value="stromelysin-3 isoform X2"/>
    <property type="match status" value="1"/>
</dbReference>
<dbReference type="Pfam" id="PF00413">
    <property type="entry name" value="Peptidase_M10"/>
    <property type="match status" value="1"/>
</dbReference>
<feature type="binding site" evidence="13">
    <location>
        <position position="267"/>
    </location>
    <ligand>
        <name>Zn(2+)</name>
        <dbReference type="ChEBI" id="CHEBI:29105"/>
        <label>1</label>
    </ligand>
</feature>
<dbReference type="eggNOG" id="KOG1565">
    <property type="taxonomic scope" value="Eukaryota"/>
</dbReference>
<feature type="binding site" evidence="13">
    <location>
        <position position="259"/>
    </location>
    <ligand>
        <name>Ca(2+)</name>
        <dbReference type="ChEBI" id="CHEBI:29108"/>
        <label>3</label>
    </ligand>
</feature>
<dbReference type="InterPro" id="IPR021190">
    <property type="entry name" value="Pept_M10A"/>
</dbReference>
<dbReference type="InterPro" id="IPR036375">
    <property type="entry name" value="Hemopexin-like_dom_sf"/>
</dbReference>
<feature type="binding site" evidence="13">
    <location>
        <position position="285"/>
    </location>
    <ligand>
        <name>Ca(2+)</name>
        <dbReference type="ChEBI" id="CHEBI:29108"/>
        <label>1</label>
    </ligand>
</feature>
<dbReference type="GO" id="GO:0006508">
    <property type="term" value="P:proteolysis"/>
    <property type="evidence" value="ECO:0007669"/>
    <property type="project" value="UniProtKB-KW"/>
</dbReference>
<feature type="binding site" evidence="13">
    <location>
        <position position="278"/>
    </location>
    <ligand>
        <name>Ca(2+)</name>
        <dbReference type="ChEBI" id="CHEBI:29108"/>
        <label>2</label>
    </ligand>
</feature>
<keyword evidence="7" id="KW-0677">Repeat</keyword>
<feature type="chain" id="PRO_5002936115" description="Peptidase metallopeptidase domain-containing protein" evidence="17">
    <location>
        <begin position="21"/>
        <end position="576"/>
    </location>
</feature>
<dbReference type="GO" id="GO:0031012">
    <property type="term" value="C:extracellular matrix"/>
    <property type="evidence" value="ECO:0007669"/>
    <property type="project" value="InterPro"/>
</dbReference>
<keyword evidence="5 13" id="KW-0479">Metal-binding</keyword>
<organism>
    <name type="scientific">Branchiostoma floridae</name>
    <name type="common">Florida lancelet</name>
    <name type="synonym">Amphioxus</name>
    <dbReference type="NCBI Taxonomy" id="7739"/>
    <lineage>
        <taxon>Eukaryota</taxon>
        <taxon>Metazoa</taxon>
        <taxon>Chordata</taxon>
        <taxon>Cephalochordata</taxon>
        <taxon>Leptocardii</taxon>
        <taxon>Amphioxiformes</taxon>
        <taxon>Branchiostomatidae</taxon>
        <taxon>Branchiostoma</taxon>
    </lineage>
</organism>